<comment type="caution">
    <text evidence="1">The sequence shown here is derived from an EMBL/GenBank/DDBJ whole genome shotgun (WGS) entry which is preliminary data.</text>
</comment>
<dbReference type="EMBL" id="JAMWYS010000016">
    <property type="protein sequence ID" value="MCO4291980.1"/>
    <property type="molecule type" value="Genomic_DNA"/>
</dbReference>
<evidence type="ECO:0000313" key="1">
    <source>
        <dbReference type="EMBL" id="MCO4291980.1"/>
    </source>
</evidence>
<gene>
    <name evidence="1" type="ORF">NF867_03780</name>
</gene>
<evidence type="ECO:0008006" key="3">
    <source>
        <dbReference type="Google" id="ProtNLM"/>
    </source>
</evidence>
<keyword evidence="2" id="KW-1185">Reference proteome</keyword>
<organism evidence="1 2">
    <name type="scientific">Solitalea agri</name>
    <dbReference type="NCBI Taxonomy" id="2953739"/>
    <lineage>
        <taxon>Bacteria</taxon>
        <taxon>Pseudomonadati</taxon>
        <taxon>Bacteroidota</taxon>
        <taxon>Sphingobacteriia</taxon>
        <taxon>Sphingobacteriales</taxon>
        <taxon>Sphingobacteriaceae</taxon>
        <taxon>Solitalea</taxon>
    </lineage>
</organism>
<reference evidence="1" key="1">
    <citation type="submission" date="2022-06" db="EMBL/GenBank/DDBJ databases">
        <title>Solitalea sp. MAHUQ-68 isolated from rhizospheric soil.</title>
        <authorList>
            <person name="Huq M.A."/>
        </authorList>
    </citation>
    <scope>NUCLEOTIDE SEQUENCE</scope>
    <source>
        <strain evidence="1">MAHUQ-68</strain>
    </source>
</reference>
<name>A0A9X2F0U3_9SPHI</name>
<dbReference type="Proteomes" id="UP001155182">
    <property type="component" value="Unassembled WGS sequence"/>
</dbReference>
<evidence type="ECO:0000313" key="2">
    <source>
        <dbReference type="Proteomes" id="UP001155182"/>
    </source>
</evidence>
<accession>A0A9X2F0U3</accession>
<protein>
    <recommendedName>
        <fullName evidence="3">Sel1 repeat family protein</fullName>
    </recommendedName>
</protein>
<dbReference type="AlphaFoldDB" id="A0A9X2F0U3"/>
<dbReference type="Gene3D" id="1.25.40.10">
    <property type="entry name" value="Tetratricopeptide repeat domain"/>
    <property type="match status" value="1"/>
</dbReference>
<proteinExistence type="predicted"/>
<dbReference type="SUPFAM" id="SSF81901">
    <property type="entry name" value="HCP-like"/>
    <property type="match status" value="1"/>
</dbReference>
<dbReference type="RefSeq" id="WP_252586214.1">
    <property type="nucleotide sequence ID" value="NZ_JAMWYS010000016.1"/>
</dbReference>
<sequence length="327" mass="38903">MKPFAESGDSIAEFIIGFCYLNPDSSIKNDSLAEHYLIRSAEKYNPKAMGGLSIYYFQKGIENEKLKVQALVWAEIAGAYDPAFNATTTRYLIRQYLNESQLNEAEAILKEQKTKFDKISIDAFHRLNKQAKSSNENSDKAKIPENKYNLIENPYLDWVYRWKLQRFECDSMYYTAQVETKLLDSTINAIRRNQSFDIHFLYRSDKTKKFIISKEEQDYLVKELESLKNHRWEQNMFPYSRRLEQSEIQPTFDKTENLPTEKEKNMCSIVYTFSKPIFIRKGAIALYLDQKRYRTNYTQLEFGFYILENNRWEQIATVYKYYESSKR</sequence>
<dbReference type="InterPro" id="IPR011990">
    <property type="entry name" value="TPR-like_helical_dom_sf"/>
</dbReference>